<dbReference type="Proteomes" id="UP000185639">
    <property type="component" value="Unassembled WGS sequence"/>
</dbReference>
<name>A0A1N7M9Y8_9GAMM</name>
<dbReference type="OrthoDB" id="21939at2"/>
<feature type="transmembrane region" description="Helical" evidence="1">
    <location>
        <begin position="81"/>
        <end position="101"/>
    </location>
</feature>
<evidence type="ECO:0000313" key="2">
    <source>
        <dbReference type="EMBL" id="SIS82916.1"/>
    </source>
</evidence>
<organism evidence="2 3">
    <name type="scientific">Thalassolituus maritimus</name>
    <dbReference type="NCBI Taxonomy" id="484498"/>
    <lineage>
        <taxon>Bacteria</taxon>
        <taxon>Pseudomonadati</taxon>
        <taxon>Pseudomonadota</taxon>
        <taxon>Gammaproteobacteria</taxon>
        <taxon>Oceanospirillales</taxon>
        <taxon>Oceanospirillaceae</taxon>
        <taxon>Thalassolituus</taxon>
    </lineage>
</organism>
<dbReference type="EMBL" id="FTOH01000005">
    <property type="protein sequence ID" value="SIS82916.1"/>
    <property type="molecule type" value="Genomic_DNA"/>
</dbReference>
<feature type="transmembrane region" description="Helical" evidence="1">
    <location>
        <begin position="49"/>
        <end position="69"/>
    </location>
</feature>
<gene>
    <name evidence="2" type="ORF">SAMN05421686_10552</name>
</gene>
<keyword evidence="1" id="KW-0472">Membrane</keyword>
<sequence>MSASQLKIINAVAFQLCWFACVLGGSLWALPAVLAFMIWHRQVATRAEWLFISILSLCGIALDTVWYQLGIFSFENYSMPVIPAWLALLWLAFASTLFHSLYVIFSRIWLIVPLAAISAPISYYAGQEFGAIALGSNALWVISASWGSLMLIASLALSHQFPSVISSTTQREEP</sequence>
<keyword evidence="3" id="KW-1185">Reference proteome</keyword>
<dbReference type="AlphaFoldDB" id="A0A1N7M9Y8"/>
<reference evidence="3" key="1">
    <citation type="submission" date="2017-01" db="EMBL/GenBank/DDBJ databases">
        <authorList>
            <person name="Varghese N."/>
            <person name="Submissions S."/>
        </authorList>
    </citation>
    <scope>NUCLEOTIDE SEQUENCE [LARGE SCALE GENOMIC DNA]</scope>
    <source>
        <strain evidence="3">DSM 24913</strain>
    </source>
</reference>
<dbReference type="STRING" id="484498.SAMN05421686_10552"/>
<evidence type="ECO:0000313" key="3">
    <source>
        <dbReference type="Proteomes" id="UP000185639"/>
    </source>
</evidence>
<proteinExistence type="predicted"/>
<dbReference type="RefSeq" id="WP_076515311.1">
    <property type="nucleotide sequence ID" value="NZ_FTOH01000005.1"/>
</dbReference>
<feature type="transmembrane region" description="Helical" evidence="1">
    <location>
        <begin position="138"/>
        <end position="157"/>
    </location>
</feature>
<accession>A0A1N7M9Y8</accession>
<evidence type="ECO:0000256" key="1">
    <source>
        <dbReference type="SAM" id="Phobius"/>
    </source>
</evidence>
<protein>
    <recommendedName>
        <fullName evidence="4">DUF2878 domain-containing protein</fullName>
    </recommendedName>
</protein>
<keyword evidence="1" id="KW-0812">Transmembrane</keyword>
<keyword evidence="1" id="KW-1133">Transmembrane helix</keyword>
<evidence type="ECO:0008006" key="4">
    <source>
        <dbReference type="Google" id="ProtNLM"/>
    </source>
</evidence>
<dbReference type="Pfam" id="PF11086">
    <property type="entry name" value="DUF2878"/>
    <property type="match status" value="1"/>
</dbReference>
<feature type="transmembrane region" description="Helical" evidence="1">
    <location>
        <begin position="108"/>
        <end position="126"/>
    </location>
</feature>
<dbReference type="InterPro" id="IPR021306">
    <property type="entry name" value="DUF2878"/>
</dbReference>
<feature type="transmembrane region" description="Helical" evidence="1">
    <location>
        <begin position="12"/>
        <end position="37"/>
    </location>
</feature>